<dbReference type="EMBL" id="BMCJ01000001">
    <property type="protein sequence ID" value="GGC75975.1"/>
    <property type="molecule type" value="Genomic_DNA"/>
</dbReference>
<dbReference type="SUPFAM" id="SSF53850">
    <property type="entry name" value="Periplasmic binding protein-like II"/>
    <property type="match status" value="1"/>
</dbReference>
<protein>
    <submittedName>
        <fullName evidence="6">Sugar ABC transporter substrate-binding protein</fullName>
    </submittedName>
</protein>
<organism evidence="6 7">
    <name type="scientific">Thalassobacillus devorans</name>
    <dbReference type="NCBI Taxonomy" id="279813"/>
    <lineage>
        <taxon>Bacteria</taxon>
        <taxon>Bacillati</taxon>
        <taxon>Bacillota</taxon>
        <taxon>Bacilli</taxon>
        <taxon>Bacillales</taxon>
        <taxon>Bacillaceae</taxon>
        <taxon>Thalassobacillus</taxon>
    </lineage>
</organism>
<feature type="compositionally biased region" description="Gly residues" evidence="4">
    <location>
        <begin position="25"/>
        <end position="34"/>
    </location>
</feature>
<feature type="region of interest" description="Disordered" evidence="4">
    <location>
        <begin position="25"/>
        <end position="55"/>
    </location>
</feature>
<evidence type="ECO:0000313" key="6">
    <source>
        <dbReference type="EMBL" id="GGC75975.1"/>
    </source>
</evidence>
<sequence>MKKFTYMFLGLMLLLAVAACSNGSGGAESDGGNAGNEESDGSETSDTVETGEVDTSVEATGDEDVVLEFWIHQTGEDETNAYIELIDDFNKEHEDIHVNAEVIIDDGASAYSDSINAALVAGNLPDVMAIDGPYLSSFADAGVIQPIDDYVDQETVDQYVDSIIQQGTYQDQLYSLGAMEASVMLYYNKDILEEEGIEPAHSLDEAWSWDELLENSKKMTTEDRYGLNLFMNYGVGEWLTFMGAPLVWSNGGDLISEDGKEVDGYLNSPETLEALNYVKELFAEGVVTESPGEMQFEEGKAALALGGPWIAVSAEEAGINWGMMPYPYKDEKVSPSGSMAYAITTNTENPEEATELMKWMTNEEATIKISEATGMPPAQESAFESMDKFNELPWSVMKEQVIETAHARPSTPAYPVLTDAFAQSFHAAALGEDVESVVEQQVSRVERELKRFNK</sequence>
<feature type="chain" id="PRO_5046179942" evidence="5">
    <location>
        <begin position="27"/>
        <end position="454"/>
    </location>
</feature>
<evidence type="ECO:0000313" key="7">
    <source>
        <dbReference type="Proteomes" id="UP000619534"/>
    </source>
</evidence>
<name>A0ABQ1NG93_9BACI</name>
<comment type="similarity">
    <text evidence="1">Belongs to the bacterial solute-binding protein 1 family.</text>
</comment>
<dbReference type="Gene3D" id="3.40.190.10">
    <property type="entry name" value="Periplasmic binding protein-like II"/>
    <property type="match status" value="1"/>
</dbReference>
<dbReference type="Pfam" id="PF01547">
    <property type="entry name" value="SBP_bac_1"/>
    <property type="match status" value="1"/>
</dbReference>
<accession>A0ABQ1NG93</accession>
<reference evidence="7" key="1">
    <citation type="journal article" date="2019" name="Int. J. Syst. Evol. Microbiol.">
        <title>The Global Catalogue of Microorganisms (GCM) 10K type strain sequencing project: providing services to taxonomists for standard genome sequencing and annotation.</title>
        <authorList>
            <consortium name="The Broad Institute Genomics Platform"/>
            <consortium name="The Broad Institute Genome Sequencing Center for Infectious Disease"/>
            <person name="Wu L."/>
            <person name="Ma J."/>
        </authorList>
    </citation>
    <scope>NUCLEOTIDE SEQUENCE [LARGE SCALE GENOMIC DNA]</scope>
    <source>
        <strain evidence="7">CCM 7282</strain>
    </source>
</reference>
<dbReference type="InterPro" id="IPR006059">
    <property type="entry name" value="SBP"/>
</dbReference>
<dbReference type="PANTHER" id="PTHR30061:SF50">
    <property type="entry name" value="MALTOSE_MALTODEXTRIN-BINDING PERIPLASMIC PROTEIN"/>
    <property type="match status" value="1"/>
</dbReference>
<proteinExistence type="inferred from homology"/>
<evidence type="ECO:0000256" key="4">
    <source>
        <dbReference type="SAM" id="MobiDB-lite"/>
    </source>
</evidence>
<comment type="caution">
    <text evidence="6">The sequence shown here is derived from an EMBL/GenBank/DDBJ whole genome shotgun (WGS) entry which is preliminary data.</text>
</comment>
<keyword evidence="3 5" id="KW-0732">Signal</keyword>
<evidence type="ECO:0000256" key="1">
    <source>
        <dbReference type="ARBA" id="ARBA00008520"/>
    </source>
</evidence>
<keyword evidence="7" id="KW-1185">Reference proteome</keyword>
<evidence type="ECO:0000256" key="2">
    <source>
        <dbReference type="ARBA" id="ARBA00022448"/>
    </source>
</evidence>
<keyword evidence="2" id="KW-0813">Transport</keyword>
<dbReference type="CDD" id="cd13585">
    <property type="entry name" value="PBP2_TMBP_like"/>
    <property type="match status" value="1"/>
</dbReference>
<evidence type="ECO:0000256" key="5">
    <source>
        <dbReference type="SAM" id="SignalP"/>
    </source>
</evidence>
<evidence type="ECO:0000256" key="3">
    <source>
        <dbReference type="ARBA" id="ARBA00022729"/>
    </source>
</evidence>
<gene>
    <name evidence="6" type="primary">ABC-SBP</name>
    <name evidence="6" type="ORF">GCM10007216_03160</name>
</gene>
<dbReference type="RefSeq" id="WP_062444699.1">
    <property type="nucleotide sequence ID" value="NZ_BMCJ01000001.1"/>
</dbReference>
<dbReference type="PROSITE" id="PS51257">
    <property type="entry name" value="PROKAR_LIPOPROTEIN"/>
    <property type="match status" value="1"/>
</dbReference>
<feature type="signal peptide" evidence="5">
    <location>
        <begin position="1"/>
        <end position="26"/>
    </location>
</feature>
<dbReference type="PANTHER" id="PTHR30061">
    <property type="entry name" value="MALTOSE-BINDING PERIPLASMIC PROTEIN"/>
    <property type="match status" value="1"/>
</dbReference>
<dbReference type="Proteomes" id="UP000619534">
    <property type="component" value="Unassembled WGS sequence"/>
</dbReference>